<dbReference type="GO" id="GO:0008218">
    <property type="term" value="P:bioluminescence"/>
    <property type="evidence" value="ECO:0007669"/>
    <property type="project" value="InterPro"/>
</dbReference>
<dbReference type="Pfam" id="PF04443">
    <property type="entry name" value="LuxE"/>
    <property type="match status" value="1"/>
</dbReference>
<evidence type="ECO:0000313" key="3">
    <source>
        <dbReference type="Proteomes" id="UP000036356"/>
    </source>
</evidence>
<keyword evidence="3" id="KW-1185">Reference proteome</keyword>
<organism evidence="2 3">
    <name type="scientific">Desulfosporosinus acididurans</name>
    <dbReference type="NCBI Taxonomy" id="476652"/>
    <lineage>
        <taxon>Bacteria</taxon>
        <taxon>Bacillati</taxon>
        <taxon>Bacillota</taxon>
        <taxon>Clostridia</taxon>
        <taxon>Eubacteriales</taxon>
        <taxon>Desulfitobacteriaceae</taxon>
        <taxon>Desulfosporosinus</taxon>
    </lineage>
</organism>
<reference evidence="2 3" key="1">
    <citation type="submission" date="2015-06" db="EMBL/GenBank/DDBJ databases">
        <title>Draft genome of the moderately acidophilic sulfate reducer Candidatus Desulfosporosinus acididurans strain M1.</title>
        <authorList>
            <person name="Poehlein A."/>
            <person name="Petzsch P."/>
            <person name="Johnson B.D."/>
            <person name="Schloemann M."/>
            <person name="Daniel R."/>
            <person name="Muehling M."/>
        </authorList>
    </citation>
    <scope>NUCLEOTIDE SEQUENCE [LARGE SCALE GENOMIC DNA]</scope>
    <source>
        <strain evidence="2 3">M1</strain>
    </source>
</reference>
<name>A0A0J1FRB7_9FIRM</name>
<gene>
    <name evidence="2" type="ORF">DEAC_c18980</name>
</gene>
<sequence length="347" mass="39169">MINYETLFVMPPFGLRQSDKDDLYKQAVMELSRHHYEHCEAYKKLSKVLGLGRPLPVRLFKKYELLSIDKEKIVKTMTSSGTTGQAVSKIYLDRENSARQTKVLAKIVSDFTGKARMPMLIIDSTAVLKNRDMFSARGAGILGFSILGRDITYALDEKMNLNLQAIEDFCQKHTGEKILVFGFTFMIWEHFYLALKKRGISFSLNGVMIHGGGWKKLRDLSVDNETFKNEIRSAAGIDQVLNYYGMVEQTGSIFMECEYGHLHASIFSDISIRNPLDFSELPSGKGLIQCTSLLPTSYPGHVLLTEDEGELLGVDDCPCGRLGKYFKVHGRVKGAEIRGCSDTYERR</sequence>
<dbReference type="PATRIC" id="fig|476652.3.peg.1965"/>
<protein>
    <submittedName>
        <fullName evidence="2">Acyl-protein synthetase, LuxE</fullName>
    </submittedName>
</protein>
<dbReference type="RefSeq" id="WP_047809791.1">
    <property type="nucleotide sequence ID" value="NZ_LDZY01000006.1"/>
</dbReference>
<feature type="domain" description="Acyl-protein synthetase LuxE" evidence="1">
    <location>
        <begin position="8"/>
        <end position="344"/>
    </location>
</feature>
<dbReference type="InterPro" id="IPR042099">
    <property type="entry name" value="ANL_N_sf"/>
</dbReference>
<dbReference type="STRING" id="476652.DEAC_c18980"/>
<comment type="caution">
    <text evidence="2">The sequence shown here is derived from an EMBL/GenBank/DDBJ whole genome shotgun (WGS) entry which is preliminary data.</text>
</comment>
<dbReference type="Gene3D" id="3.40.50.12780">
    <property type="entry name" value="N-terminal domain of ligase-like"/>
    <property type="match status" value="1"/>
</dbReference>
<dbReference type="GO" id="GO:0047474">
    <property type="term" value="F:long-chain fatty acid--protein ligase activity"/>
    <property type="evidence" value="ECO:0007669"/>
    <property type="project" value="InterPro"/>
</dbReference>
<dbReference type="EMBL" id="LDZY01000006">
    <property type="protein sequence ID" value="KLU65862.1"/>
    <property type="molecule type" value="Genomic_DNA"/>
</dbReference>
<evidence type="ECO:0000313" key="2">
    <source>
        <dbReference type="EMBL" id="KLU65862.1"/>
    </source>
</evidence>
<dbReference type="AlphaFoldDB" id="A0A0J1FRB7"/>
<proteinExistence type="predicted"/>
<evidence type="ECO:0000259" key="1">
    <source>
        <dbReference type="Pfam" id="PF04443"/>
    </source>
</evidence>
<dbReference type="Proteomes" id="UP000036356">
    <property type="component" value="Unassembled WGS sequence"/>
</dbReference>
<dbReference type="InterPro" id="IPR007534">
    <property type="entry name" value="LuxE"/>
</dbReference>
<accession>A0A0J1FRB7</accession>